<dbReference type="GeneID" id="81387939"/>
<proteinExistence type="predicted"/>
<dbReference type="AlphaFoldDB" id="A0A9W9NJ76"/>
<accession>A0A9W9NJ76</accession>
<protein>
    <submittedName>
        <fullName evidence="1">Uncharacterized protein</fullName>
    </submittedName>
</protein>
<name>A0A9W9NJ76_PENCI</name>
<gene>
    <name evidence="1" type="ORF">N7469_009867</name>
</gene>
<evidence type="ECO:0000313" key="1">
    <source>
        <dbReference type="EMBL" id="KAJ5220980.1"/>
    </source>
</evidence>
<reference evidence="1" key="1">
    <citation type="submission" date="2022-11" db="EMBL/GenBank/DDBJ databases">
        <authorList>
            <person name="Petersen C."/>
        </authorList>
    </citation>
    <scope>NUCLEOTIDE SEQUENCE</scope>
    <source>
        <strain evidence="1">IBT 23319</strain>
    </source>
</reference>
<organism evidence="1 2">
    <name type="scientific">Penicillium citrinum</name>
    <dbReference type="NCBI Taxonomy" id="5077"/>
    <lineage>
        <taxon>Eukaryota</taxon>
        <taxon>Fungi</taxon>
        <taxon>Dikarya</taxon>
        <taxon>Ascomycota</taxon>
        <taxon>Pezizomycotina</taxon>
        <taxon>Eurotiomycetes</taxon>
        <taxon>Eurotiomycetidae</taxon>
        <taxon>Eurotiales</taxon>
        <taxon>Aspergillaceae</taxon>
        <taxon>Penicillium</taxon>
    </lineage>
</organism>
<dbReference type="EMBL" id="JAPQKT010000009">
    <property type="protein sequence ID" value="KAJ5220980.1"/>
    <property type="molecule type" value="Genomic_DNA"/>
</dbReference>
<dbReference type="Proteomes" id="UP001147733">
    <property type="component" value="Unassembled WGS sequence"/>
</dbReference>
<sequence length="98" mass="10743">MAIVRIGYTKKPFATGGAKGHDYGNGNKPNIAILACAILSEISFVLPRFRSDSRRGRYALFVGLLNQCGGFVISTDLRKRKRQGSLEGDTLRLCLEVP</sequence>
<reference evidence="1" key="2">
    <citation type="journal article" date="2023" name="IMA Fungus">
        <title>Comparative genomic study of the Penicillium genus elucidates a diverse pangenome and 15 lateral gene transfer events.</title>
        <authorList>
            <person name="Petersen C."/>
            <person name="Sorensen T."/>
            <person name="Nielsen M.R."/>
            <person name="Sondergaard T.E."/>
            <person name="Sorensen J.L."/>
            <person name="Fitzpatrick D.A."/>
            <person name="Frisvad J.C."/>
            <person name="Nielsen K.L."/>
        </authorList>
    </citation>
    <scope>NUCLEOTIDE SEQUENCE</scope>
    <source>
        <strain evidence="1">IBT 23319</strain>
    </source>
</reference>
<dbReference type="RefSeq" id="XP_056495903.1">
    <property type="nucleotide sequence ID" value="XM_056648772.1"/>
</dbReference>
<evidence type="ECO:0000313" key="2">
    <source>
        <dbReference type="Proteomes" id="UP001147733"/>
    </source>
</evidence>
<keyword evidence="2" id="KW-1185">Reference proteome</keyword>
<comment type="caution">
    <text evidence="1">The sequence shown here is derived from an EMBL/GenBank/DDBJ whole genome shotgun (WGS) entry which is preliminary data.</text>
</comment>